<protein>
    <submittedName>
        <fullName evidence="1">Uncharacterized protein</fullName>
    </submittedName>
</protein>
<gene>
    <name evidence="1" type="ORF">AVEN_81325_1</name>
</gene>
<evidence type="ECO:0000313" key="2">
    <source>
        <dbReference type="Proteomes" id="UP000499080"/>
    </source>
</evidence>
<dbReference type="Proteomes" id="UP000499080">
    <property type="component" value="Unassembled WGS sequence"/>
</dbReference>
<evidence type="ECO:0000313" key="1">
    <source>
        <dbReference type="EMBL" id="GBL87701.1"/>
    </source>
</evidence>
<dbReference type="EMBL" id="BGPR01000055">
    <property type="protein sequence ID" value="GBL87701.1"/>
    <property type="molecule type" value="Genomic_DNA"/>
</dbReference>
<dbReference type="AlphaFoldDB" id="A0A4Y2B5P9"/>
<name>A0A4Y2B5P9_ARAVE</name>
<proteinExistence type="predicted"/>
<comment type="caution">
    <text evidence="1">The sequence shown here is derived from an EMBL/GenBank/DDBJ whole genome shotgun (WGS) entry which is preliminary data.</text>
</comment>
<keyword evidence="2" id="KW-1185">Reference proteome</keyword>
<organism evidence="1 2">
    <name type="scientific">Araneus ventricosus</name>
    <name type="common">Orbweaver spider</name>
    <name type="synonym">Epeira ventricosa</name>
    <dbReference type="NCBI Taxonomy" id="182803"/>
    <lineage>
        <taxon>Eukaryota</taxon>
        <taxon>Metazoa</taxon>
        <taxon>Ecdysozoa</taxon>
        <taxon>Arthropoda</taxon>
        <taxon>Chelicerata</taxon>
        <taxon>Arachnida</taxon>
        <taxon>Araneae</taxon>
        <taxon>Araneomorphae</taxon>
        <taxon>Entelegynae</taxon>
        <taxon>Araneoidea</taxon>
        <taxon>Araneidae</taxon>
        <taxon>Araneus</taxon>
    </lineage>
</organism>
<accession>A0A4Y2B5P9</accession>
<reference evidence="1 2" key="1">
    <citation type="journal article" date="2019" name="Sci. Rep.">
        <title>Orb-weaving spider Araneus ventricosus genome elucidates the spidroin gene catalogue.</title>
        <authorList>
            <person name="Kono N."/>
            <person name="Nakamura H."/>
            <person name="Ohtoshi R."/>
            <person name="Moran D.A.P."/>
            <person name="Shinohara A."/>
            <person name="Yoshida Y."/>
            <person name="Fujiwara M."/>
            <person name="Mori M."/>
            <person name="Tomita M."/>
            <person name="Arakawa K."/>
        </authorList>
    </citation>
    <scope>NUCLEOTIDE SEQUENCE [LARGE SCALE GENOMIC DNA]</scope>
</reference>
<sequence>MEQEKERDWGCERFRVFIALFVSKEPPFLLWSFLPSGHAMDVVAAAELQRHFATRKLYYVDSRGDLERLMIRFTYFLNILRKEIFMDDIAWDRTEGLCCTGTMAGATNRITLQNECGSATSLVGGIEERSALILVHDLRNAAYLRLFKLCPLAGALYMAKNIFSPACEIASAVDEVS</sequence>